<feature type="domain" description="G patch" evidence="2">
    <location>
        <begin position="32"/>
        <end position="114"/>
    </location>
</feature>
<feature type="compositionally biased region" description="Polar residues" evidence="1">
    <location>
        <begin position="646"/>
        <end position="672"/>
    </location>
</feature>
<feature type="compositionally biased region" description="Basic and acidic residues" evidence="1">
    <location>
        <begin position="673"/>
        <end position="685"/>
    </location>
</feature>
<reference evidence="3" key="1">
    <citation type="submission" date="2022-01" db="EMBL/GenBank/DDBJ databases">
        <authorList>
            <person name="King R."/>
        </authorList>
    </citation>
    <scope>NUCLEOTIDE SEQUENCE</scope>
</reference>
<evidence type="ECO:0000256" key="1">
    <source>
        <dbReference type="SAM" id="MobiDB-lite"/>
    </source>
</evidence>
<feature type="region of interest" description="Disordered" evidence="1">
    <location>
        <begin position="640"/>
        <end position="708"/>
    </location>
</feature>
<dbReference type="PANTHER" id="PTHR13384:SF19">
    <property type="entry name" value="G PATCH DOMAIN-CONTAINING PROTEIN 1"/>
    <property type="match status" value="1"/>
</dbReference>
<feature type="region of interest" description="Disordered" evidence="1">
    <location>
        <begin position="571"/>
        <end position="599"/>
    </location>
</feature>
<organism evidence="3 4">
    <name type="scientific">Phyllotreta striolata</name>
    <name type="common">Striped flea beetle</name>
    <name type="synonym">Crioceris striolata</name>
    <dbReference type="NCBI Taxonomy" id="444603"/>
    <lineage>
        <taxon>Eukaryota</taxon>
        <taxon>Metazoa</taxon>
        <taxon>Ecdysozoa</taxon>
        <taxon>Arthropoda</taxon>
        <taxon>Hexapoda</taxon>
        <taxon>Insecta</taxon>
        <taxon>Pterygota</taxon>
        <taxon>Neoptera</taxon>
        <taxon>Endopterygota</taxon>
        <taxon>Coleoptera</taxon>
        <taxon>Polyphaga</taxon>
        <taxon>Cucujiformia</taxon>
        <taxon>Chrysomeloidea</taxon>
        <taxon>Chrysomelidae</taxon>
        <taxon>Galerucinae</taxon>
        <taxon>Alticini</taxon>
        <taxon>Phyllotreta</taxon>
    </lineage>
</organism>
<feature type="compositionally biased region" description="Basic residues" evidence="1">
    <location>
        <begin position="686"/>
        <end position="708"/>
    </location>
</feature>
<feature type="compositionally biased region" description="Basic and acidic residues" evidence="1">
    <location>
        <begin position="584"/>
        <end position="599"/>
    </location>
</feature>
<feature type="region of interest" description="Disordered" evidence="1">
    <location>
        <begin position="528"/>
        <end position="549"/>
    </location>
</feature>
<accession>A0A9N9U041</accession>
<feature type="region of interest" description="Disordered" evidence="1">
    <location>
        <begin position="361"/>
        <end position="394"/>
    </location>
</feature>
<dbReference type="OrthoDB" id="20507at2759"/>
<dbReference type="GO" id="GO:0003723">
    <property type="term" value="F:RNA binding"/>
    <property type="evidence" value="ECO:0007669"/>
    <property type="project" value="TreeGrafter"/>
</dbReference>
<name>A0A9N9U041_PHYSR</name>
<proteinExistence type="predicted"/>
<dbReference type="EMBL" id="OU900102">
    <property type="protein sequence ID" value="CAG9865456.1"/>
    <property type="molecule type" value="Genomic_DNA"/>
</dbReference>
<dbReference type="PANTHER" id="PTHR13384">
    <property type="entry name" value="G PATCH DOMAIN-CONTAINING PROTEIN 1"/>
    <property type="match status" value="1"/>
</dbReference>
<evidence type="ECO:0000313" key="3">
    <source>
        <dbReference type="EMBL" id="CAG9865456.1"/>
    </source>
</evidence>
<protein>
    <recommendedName>
        <fullName evidence="2">G patch domain-containing protein</fullName>
    </recommendedName>
</protein>
<sequence length="708" mass="80471">MSSEEEEENFCFFGKPLDPYDEDSIPKKRPISVEEQIATDAQGRRRFHGAFTGGFSAGFFNTVGSLEGWTPSDFKSSRVEKAKQFVQNPVDFMDQEDLGEYGIAPQTIRATKDYSTSKKRRRQVFSEGPIPGEPVLETLLTSGNETIGYLLLKKIGIRDKIKARDDEFTDTKTYGCQKPDQFKVPEVIKNKQYKIPAIYTDCLRSPKSNTFGLEYKGLEKTHVNLFASSNLVIRDKNDKKFSIGGQAFGVGAFEEDDDDIYVKEDMSNYDFELTKEKKTDQSRNKEVTLILGMFKRSNVPLIAKKSFPPPVIPHSFTGKHKVKKSRFEQIEVKTEPEVETSRNEINPAIRARYLGEEVPENYTSSKRALPSENDNKTKKRESNTDKNETKQSKTDSFMASLMEDKFVSASHQGDLDISEPDKKDEILHGTKDMRDAAKMKMYGPITRISVDWAPCSLLCKRFNVPEPSTEPQELKNRKRTKNLIFESQKTFDDTSALFKPGCSVPSTSIEEPPSNVTGTEDIVVVKTERTSPKPSESETSENTNKPETVFVDITDKIGVEENVDLFKAVFQSSDSESEEEQQEEEKQTEEQKKQNEDFKESILFDLVPKIRPLKQGILSNISFQPKQKTTDAIIEIENTESETSSYGPQLPSNSNILPTTSSKIAATNSNSNHSDDEWIEKDSKRERKKSKHKKDKKKKHKHKKSRDK</sequence>
<dbReference type="GO" id="GO:0005634">
    <property type="term" value="C:nucleus"/>
    <property type="evidence" value="ECO:0007669"/>
    <property type="project" value="TreeGrafter"/>
</dbReference>
<gene>
    <name evidence="3" type="ORF">PHYEVI_LOCUS11691</name>
</gene>
<dbReference type="AlphaFoldDB" id="A0A9N9U041"/>
<feature type="region of interest" description="Disordered" evidence="1">
    <location>
        <begin position="1"/>
        <end position="29"/>
    </location>
</feature>
<dbReference type="Proteomes" id="UP001153712">
    <property type="component" value="Chromosome 9"/>
</dbReference>
<keyword evidence="4" id="KW-1185">Reference proteome</keyword>
<evidence type="ECO:0000313" key="4">
    <source>
        <dbReference type="Proteomes" id="UP001153712"/>
    </source>
</evidence>
<dbReference type="Pfam" id="PF07713">
    <property type="entry name" value="DUF1604"/>
    <property type="match status" value="1"/>
</dbReference>
<feature type="compositionally biased region" description="Basic and acidic residues" evidence="1">
    <location>
        <begin position="373"/>
        <end position="393"/>
    </location>
</feature>
<evidence type="ECO:0000259" key="2">
    <source>
        <dbReference type="Pfam" id="PF07713"/>
    </source>
</evidence>
<dbReference type="GO" id="GO:0006397">
    <property type="term" value="P:mRNA processing"/>
    <property type="evidence" value="ECO:0007669"/>
    <property type="project" value="InterPro"/>
</dbReference>
<dbReference type="InterPro" id="IPR011666">
    <property type="entry name" value="DUF1604"/>
</dbReference>